<dbReference type="PANTHER" id="PTHR12149:SF8">
    <property type="entry name" value="PROTEIN-RIBULOSAMINE 3-KINASE"/>
    <property type="match status" value="1"/>
</dbReference>
<keyword evidence="3" id="KW-1185">Reference proteome</keyword>
<gene>
    <name evidence="2" type="ORF">EFL95_17340</name>
</gene>
<protein>
    <submittedName>
        <fullName evidence="2">Fructosamine kinase</fullName>
    </submittedName>
</protein>
<dbReference type="Gene3D" id="1.10.510.10">
    <property type="entry name" value="Transferase(Phosphotransferase) domain 1"/>
    <property type="match status" value="1"/>
</dbReference>
<proteinExistence type="inferred from homology"/>
<dbReference type="PIRSF" id="PIRSF006221">
    <property type="entry name" value="Ketosamine-3-kinase"/>
    <property type="match status" value="1"/>
</dbReference>
<name>A0A3N0DQ30_9ACTN</name>
<comment type="caution">
    <text evidence="2">The sequence shown here is derived from an EMBL/GenBank/DDBJ whole genome shotgun (WGS) entry which is preliminary data.</text>
</comment>
<dbReference type="PANTHER" id="PTHR12149">
    <property type="entry name" value="FRUCTOSAMINE 3 KINASE-RELATED PROTEIN"/>
    <property type="match status" value="1"/>
</dbReference>
<dbReference type="Gene3D" id="1.20.1270.240">
    <property type="match status" value="1"/>
</dbReference>
<evidence type="ECO:0000313" key="2">
    <source>
        <dbReference type="EMBL" id="RNL77757.1"/>
    </source>
</evidence>
<accession>A0A3N0DQ30</accession>
<dbReference type="OrthoDB" id="5291879at2"/>
<keyword evidence="1" id="KW-0808">Transferase</keyword>
<comment type="similarity">
    <text evidence="1">Belongs to the fructosamine kinase family.</text>
</comment>
<dbReference type="AlphaFoldDB" id="A0A3N0DQ30"/>
<reference evidence="2 3" key="1">
    <citation type="submission" date="2018-11" db="EMBL/GenBank/DDBJ databases">
        <authorList>
            <person name="Li F."/>
        </authorList>
    </citation>
    <scope>NUCLEOTIDE SEQUENCE [LARGE SCALE GENOMIC DNA]</scope>
    <source>
        <strain evidence="2 3">KIS18-7</strain>
    </source>
</reference>
<keyword evidence="1 2" id="KW-0418">Kinase</keyword>
<evidence type="ECO:0000256" key="1">
    <source>
        <dbReference type="PIRNR" id="PIRNR006221"/>
    </source>
</evidence>
<dbReference type="EMBL" id="RJSG01000003">
    <property type="protein sequence ID" value="RNL77757.1"/>
    <property type="molecule type" value="Genomic_DNA"/>
</dbReference>
<dbReference type="RefSeq" id="WP_123235343.1">
    <property type="nucleotide sequence ID" value="NZ_RJSG01000003.1"/>
</dbReference>
<dbReference type="InterPro" id="IPR011009">
    <property type="entry name" value="Kinase-like_dom_sf"/>
</dbReference>
<dbReference type="GO" id="GO:0016301">
    <property type="term" value="F:kinase activity"/>
    <property type="evidence" value="ECO:0007669"/>
    <property type="project" value="UniProtKB-UniRule"/>
</dbReference>
<dbReference type="Gene3D" id="3.30.200.20">
    <property type="entry name" value="Phosphorylase Kinase, domain 1"/>
    <property type="match status" value="1"/>
</dbReference>
<dbReference type="InterPro" id="IPR016477">
    <property type="entry name" value="Fructo-/Ketosamine-3-kinase"/>
</dbReference>
<organism evidence="2 3">
    <name type="scientific">Nocardioides marmorisolisilvae</name>
    <dbReference type="NCBI Taxonomy" id="1542737"/>
    <lineage>
        <taxon>Bacteria</taxon>
        <taxon>Bacillati</taxon>
        <taxon>Actinomycetota</taxon>
        <taxon>Actinomycetes</taxon>
        <taxon>Propionibacteriales</taxon>
        <taxon>Nocardioidaceae</taxon>
        <taxon>Nocardioides</taxon>
    </lineage>
</organism>
<evidence type="ECO:0000313" key="3">
    <source>
        <dbReference type="Proteomes" id="UP000277094"/>
    </source>
</evidence>
<dbReference type="SUPFAM" id="SSF56112">
    <property type="entry name" value="Protein kinase-like (PK-like)"/>
    <property type="match status" value="1"/>
</dbReference>
<sequence>MARMRTLAERAEHLLGSAVVSTSPVAGGDTCTSTRLRLSDGRSALIKTRSHAPDGFFEAEAQALRWLAEPGVAEVVEVLGVQADCLVLAWVEPSRPNPEAAAELGRMLARLHASGAPGFGAENDGFIGALPLPNKPTETWPEFFAVRRVLPYLRLGVDRGHIEAQDAEAVENVVRRIVDLAGPAEPPARIHGDLWSGNLVWNADRSAVLVDPAAHGGHRETDLAMLTLFGLPQLGRVLAAYAEEHPLAEGWEQRQPLHQLFPLLVHAAMFGGRYGALAGDAARKLL</sequence>
<dbReference type="Proteomes" id="UP000277094">
    <property type="component" value="Unassembled WGS sequence"/>
</dbReference>
<dbReference type="Pfam" id="PF03881">
    <property type="entry name" value="Fructosamin_kin"/>
    <property type="match status" value="1"/>
</dbReference>